<evidence type="ECO:0000256" key="1">
    <source>
        <dbReference type="SAM" id="MobiDB-lite"/>
    </source>
</evidence>
<feature type="chain" id="PRO_5046500850" description="DUF5666 domain-containing protein" evidence="2">
    <location>
        <begin position="25"/>
        <end position="363"/>
    </location>
</feature>
<keyword evidence="2" id="KW-0732">Signal</keyword>
<reference evidence="3 4" key="1">
    <citation type="submission" date="2020-08" db="EMBL/GenBank/DDBJ databases">
        <title>Genome public.</title>
        <authorList>
            <person name="Liu C."/>
            <person name="Sun Q."/>
        </authorList>
    </citation>
    <scope>NUCLEOTIDE SEQUENCE [LARGE SCALE GENOMIC DNA]</scope>
    <source>
        <strain evidence="3 4">NSJ-46</strain>
    </source>
</reference>
<comment type="caution">
    <text evidence="3">The sequence shown here is derived from an EMBL/GenBank/DDBJ whole genome shotgun (WGS) entry which is preliminary data.</text>
</comment>
<keyword evidence="4" id="KW-1185">Reference proteome</keyword>
<feature type="compositionally biased region" description="Acidic residues" evidence="1">
    <location>
        <begin position="331"/>
        <end position="342"/>
    </location>
</feature>
<gene>
    <name evidence="3" type="ORF">H8716_13010</name>
</gene>
<dbReference type="Proteomes" id="UP000657421">
    <property type="component" value="Unassembled WGS sequence"/>
</dbReference>
<proteinExistence type="predicted"/>
<dbReference type="RefSeq" id="WP_249309452.1">
    <property type="nucleotide sequence ID" value="NZ_JACRSZ010000014.1"/>
</dbReference>
<accession>A0ABR7NC57</accession>
<feature type="region of interest" description="Disordered" evidence="1">
    <location>
        <begin position="26"/>
        <end position="66"/>
    </location>
</feature>
<feature type="compositionally biased region" description="Low complexity" evidence="1">
    <location>
        <begin position="343"/>
        <end position="355"/>
    </location>
</feature>
<evidence type="ECO:0008006" key="5">
    <source>
        <dbReference type="Google" id="ProtNLM"/>
    </source>
</evidence>
<dbReference type="EMBL" id="JACRSZ010000014">
    <property type="protein sequence ID" value="MBC8573992.1"/>
    <property type="molecule type" value="Genomic_DNA"/>
</dbReference>
<evidence type="ECO:0000313" key="4">
    <source>
        <dbReference type="Proteomes" id="UP000657421"/>
    </source>
</evidence>
<feature type="signal peptide" evidence="2">
    <location>
        <begin position="1"/>
        <end position="24"/>
    </location>
</feature>
<feature type="region of interest" description="Disordered" evidence="1">
    <location>
        <begin position="314"/>
        <end position="363"/>
    </location>
</feature>
<protein>
    <recommendedName>
        <fullName evidence="5">DUF5666 domain-containing protein</fullName>
    </recommendedName>
</protein>
<organism evidence="3 4">
    <name type="scientific">Jingyaoa shaoxingensis</name>
    <dbReference type="NCBI Taxonomy" id="2763671"/>
    <lineage>
        <taxon>Bacteria</taxon>
        <taxon>Bacillati</taxon>
        <taxon>Bacillota</taxon>
        <taxon>Clostridia</taxon>
        <taxon>Lachnospirales</taxon>
        <taxon>Lachnospiraceae</taxon>
        <taxon>Jingyaoa</taxon>
    </lineage>
</organism>
<feature type="compositionally biased region" description="Low complexity" evidence="1">
    <location>
        <begin position="27"/>
        <end position="53"/>
    </location>
</feature>
<sequence length="363" mass="38794">MKKKSFIIPALLACVIFTGCGKKAAETEAPTEAPTEAVTTEAQTETETQTEAQTETETEKEDSMNRTRSLKGLVVSSDASKLTIQTERGKKLEFNLTGADIQVTGGITAGSNVTVLYKGSVEDTDTSNAKVLMVKNLADGETPVTEGEQMTEAEEANPEAGAGTLEGTIADINAERIVILANDGDSYYFSIYEADMNLKNGTQVGNYVTVSYNGDIYGPDLVDATAITDAQEETDKVPYGGSEGEDYSYIGGSMTDCSPTTITIMTENEEEFTLDTSSARLVYRSGLNYGTYVIAEYQGDDPTTAKMTAVYDYTGESTSDGSEDQQAASDETVDENQEEVPQEDAAPQEEAAQDVPAEDGQEA</sequence>
<name>A0ABR7NC57_9FIRM</name>
<evidence type="ECO:0000256" key="2">
    <source>
        <dbReference type="SAM" id="SignalP"/>
    </source>
</evidence>
<dbReference type="PROSITE" id="PS51257">
    <property type="entry name" value="PROKAR_LIPOPROTEIN"/>
    <property type="match status" value="1"/>
</dbReference>
<feature type="compositionally biased region" description="Polar residues" evidence="1">
    <location>
        <begin position="315"/>
        <end position="329"/>
    </location>
</feature>
<evidence type="ECO:0000313" key="3">
    <source>
        <dbReference type="EMBL" id="MBC8573992.1"/>
    </source>
</evidence>